<evidence type="ECO:0000259" key="5">
    <source>
        <dbReference type="PROSITE" id="PS51192"/>
    </source>
</evidence>
<evidence type="ECO:0000259" key="6">
    <source>
        <dbReference type="PROSITE" id="PS51194"/>
    </source>
</evidence>
<protein>
    <submittedName>
        <fullName evidence="7">Uncharacterized protein</fullName>
    </submittedName>
</protein>
<dbReference type="Pfam" id="PF00176">
    <property type="entry name" value="SNF2-rel_dom"/>
    <property type="match status" value="1"/>
</dbReference>
<dbReference type="Gene3D" id="3.40.50.300">
    <property type="entry name" value="P-loop containing nucleotide triphosphate hydrolases"/>
    <property type="match status" value="1"/>
</dbReference>
<dbReference type="EMBL" id="KV722737">
    <property type="protein sequence ID" value="OCH84032.1"/>
    <property type="molecule type" value="Genomic_DNA"/>
</dbReference>
<evidence type="ECO:0000256" key="4">
    <source>
        <dbReference type="SAM" id="MobiDB-lite"/>
    </source>
</evidence>
<proteinExistence type="predicted"/>
<dbReference type="AlphaFoldDB" id="A0A8E2AL83"/>
<feature type="compositionally biased region" description="Basic and acidic residues" evidence="4">
    <location>
        <begin position="521"/>
        <end position="536"/>
    </location>
</feature>
<accession>A0A8E2AL83</accession>
<dbReference type="SMART" id="SM00487">
    <property type="entry name" value="DEXDc"/>
    <property type="match status" value="1"/>
</dbReference>
<dbReference type="PROSITE" id="PS51194">
    <property type="entry name" value="HELICASE_CTER"/>
    <property type="match status" value="1"/>
</dbReference>
<sequence>MEKIRRKLAQDPALYPGAAPTKAQPRASQPARPVSPIQTVISIASTASDVTPPQPKVVRRVIELSDSEDEIEVLGGPLRDHINSQIPVVPLSGATIYHKTAAPVPIHPAYQPAPRNTEPEYETFDVPEVDNVYETRLSPQEAEKALRDLVSATYDHDDQEISMEDAVVDGFHEGVRLLPHQVIGRKWMADRESGKKAGGILADDMGLGKTIQTITRIVEGRPTKKDSKAGWAPSTLVVCPVAVVGQWASEIKKIALRLNVIEHHGPSRTSDPAVLERAHVVITSYSTVASEYGTFSGSAKDESKSKSKSKNADNPDDDSDSSKVIGRTIKKRSSAKKKDALFHVKWWRIVLDEAHNIKNRNTKSAQACFNLNGHFRWCLTGTPMQNNVEELFSLLHFLTIRPLNDWATFKTQIAQPVKAGKTVRAMKRLQVVLGSVMLRRTKDTLVNGKPILQLPERNVQIVECEFDAAERAFYDSVAEKINDRLKKLQQQGEMTKNYTGVLVLLLRLRQACNHPSLVSGDYKKDKEAVEPRAAKNDDDDADDLADALAGMGLSQIKRCQLCQEELTSDNTGEDGACLGCTDIAANARRKSLNPSSGLPPDSTKIRKILELLDDIETRSEATEKTIIFSQFTSMLDIIEPFLRAEGIKFVRYDGSMSKIERDAALEKIRSSSSTRVILISFKAGSTGLNLTCCNNVILVDLWWNPALEDQAFDRAHRFGQKRDVHIHKLCVPNTVEGRILELQGKKKALANAALAGDKLKNMRLGLDELVALFRPGGDHDDEE</sequence>
<dbReference type="GO" id="GO:0005524">
    <property type="term" value="F:ATP binding"/>
    <property type="evidence" value="ECO:0007669"/>
    <property type="project" value="UniProtKB-KW"/>
</dbReference>
<keyword evidence="3" id="KW-0067">ATP-binding</keyword>
<dbReference type="OrthoDB" id="423559at2759"/>
<reference evidence="7 8" key="1">
    <citation type="submission" date="2016-07" db="EMBL/GenBank/DDBJ databases">
        <title>Draft genome of the white-rot fungus Obba rivulosa 3A-2.</title>
        <authorList>
            <consortium name="DOE Joint Genome Institute"/>
            <person name="Miettinen O."/>
            <person name="Riley R."/>
            <person name="Acob R."/>
            <person name="Barry K."/>
            <person name="Cullen D."/>
            <person name="De Vries R."/>
            <person name="Hainaut M."/>
            <person name="Hatakka A."/>
            <person name="Henrissat B."/>
            <person name="Hilden K."/>
            <person name="Kuo R."/>
            <person name="Labutti K."/>
            <person name="Lipzen A."/>
            <person name="Makela M.R."/>
            <person name="Sandor L."/>
            <person name="Spatafora J.W."/>
            <person name="Grigoriev I.V."/>
            <person name="Hibbett D.S."/>
        </authorList>
    </citation>
    <scope>NUCLEOTIDE SEQUENCE [LARGE SCALE GENOMIC DNA]</scope>
    <source>
        <strain evidence="7 8">3A-2</strain>
    </source>
</reference>
<organism evidence="7 8">
    <name type="scientific">Obba rivulosa</name>
    <dbReference type="NCBI Taxonomy" id="1052685"/>
    <lineage>
        <taxon>Eukaryota</taxon>
        <taxon>Fungi</taxon>
        <taxon>Dikarya</taxon>
        <taxon>Basidiomycota</taxon>
        <taxon>Agaricomycotina</taxon>
        <taxon>Agaricomycetes</taxon>
        <taxon>Polyporales</taxon>
        <taxon>Gelatoporiaceae</taxon>
        <taxon>Obba</taxon>
    </lineage>
</organism>
<dbReference type="InterPro" id="IPR027417">
    <property type="entry name" value="P-loop_NTPase"/>
</dbReference>
<dbReference type="PANTHER" id="PTHR45626:SF14">
    <property type="entry name" value="ATP-DEPENDENT DNA HELICASE (EUROFUNG)"/>
    <property type="match status" value="1"/>
</dbReference>
<feature type="region of interest" description="Disordered" evidence="4">
    <location>
        <begin position="520"/>
        <end position="541"/>
    </location>
</feature>
<dbReference type="PROSITE" id="PS51192">
    <property type="entry name" value="HELICASE_ATP_BIND_1"/>
    <property type="match status" value="1"/>
</dbReference>
<dbReference type="GO" id="GO:0005634">
    <property type="term" value="C:nucleus"/>
    <property type="evidence" value="ECO:0007669"/>
    <property type="project" value="TreeGrafter"/>
</dbReference>
<dbReference type="InterPro" id="IPR038718">
    <property type="entry name" value="SNF2-like_sf"/>
</dbReference>
<dbReference type="InterPro" id="IPR000330">
    <property type="entry name" value="SNF2_N"/>
</dbReference>
<dbReference type="CDD" id="cd18793">
    <property type="entry name" value="SF2_C_SNF"/>
    <property type="match status" value="1"/>
</dbReference>
<dbReference type="GO" id="GO:0016787">
    <property type="term" value="F:hydrolase activity"/>
    <property type="evidence" value="ECO:0007669"/>
    <property type="project" value="UniProtKB-KW"/>
</dbReference>
<evidence type="ECO:0000313" key="8">
    <source>
        <dbReference type="Proteomes" id="UP000250043"/>
    </source>
</evidence>
<feature type="domain" description="Helicase ATP-binding" evidence="5">
    <location>
        <begin position="190"/>
        <end position="401"/>
    </location>
</feature>
<dbReference type="CDD" id="cd18008">
    <property type="entry name" value="DEXDc_SHPRH-like"/>
    <property type="match status" value="1"/>
</dbReference>
<feature type="region of interest" description="Disordered" evidence="4">
    <location>
        <begin position="1"/>
        <end position="35"/>
    </location>
</feature>
<dbReference type="InterPro" id="IPR050628">
    <property type="entry name" value="SNF2_RAD54_helicase_TF"/>
</dbReference>
<feature type="compositionally biased region" description="Basic and acidic residues" evidence="4">
    <location>
        <begin position="299"/>
        <end position="313"/>
    </location>
</feature>
<evidence type="ECO:0000256" key="1">
    <source>
        <dbReference type="ARBA" id="ARBA00022741"/>
    </source>
</evidence>
<dbReference type="GO" id="GO:0006281">
    <property type="term" value="P:DNA repair"/>
    <property type="evidence" value="ECO:0007669"/>
    <property type="project" value="TreeGrafter"/>
</dbReference>
<dbReference type="Proteomes" id="UP000250043">
    <property type="component" value="Unassembled WGS sequence"/>
</dbReference>
<keyword evidence="1" id="KW-0547">Nucleotide-binding</keyword>
<feature type="domain" description="Helicase C-terminal" evidence="6">
    <location>
        <begin position="607"/>
        <end position="770"/>
    </location>
</feature>
<dbReference type="SMART" id="SM00490">
    <property type="entry name" value="HELICc"/>
    <property type="match status" value="1"/>
</dbReference>
<evidence type="ECO:0000256" key="3">
    <source>
        <dbReference type="ARBA" id="ARBA00022840"/>
    </source>
</evidence>
<dbReference type="InterPro" id="IPR049730">
    <property type="entry name" value="SNF2/RAD54-like_C"/>
</dbReference>
<evidence type="ECO:0000313" key="7">
    <source>
        <dbReference type="EMBL" id="OCH84032.1"/>
    </source>
</evidence>
<dbReference type="Gene3D" id="3.40.50.10810">
    <property type="entry name" value="Tandem AAA-ATPase domain"/>
    <property type="match status" value="1"/>
</dbReference>
<gene>
    <name evidence="7" type="ORF">OBBRIDRAFT_799429</name>
</gene>
<feature type="region of interest" description="Disordered" evidence="4">
    <location>
        <begin position="295"/>
        <end position="331"/>
    </location>
</feature>
<dbReference type="GO" id="GO:0008094">
    <property type="term" value="F:ATP-dependent activity, acting on DNA"/>
    <property type="evidence" value="ECO:0007669"/>
    <property type="project" value="TreeGrafter"/>
</dbReference>
<keyword evidence="2" id="KW-0378">Hydrolase</keyword>
<evidence type="ECO:0000256" key="2">
    <source>
        <dbReference type="ARBA" id="ARBA00022801"/>
    </source>
</evidence>
<name>A0A8E2AL83_9APHY</name>
<dbReference type="Pfam" id="PF00271">
    <property type="entry name" value="Helicase_C"/>
    <property type="match status" value="1"/>
</dbReference>
<dbReference type="InterPro" id="IPR001650">
    <property type="entry name" value="Helicase_C-like"/>
</dbReference>
<dbReference type="InterPro" id="IPR014001">
    <property type="entry name" value="Helicase_ATP-bd"/>
</dbReference>
<dbReference type="SUPFAM" id="SSF52540">
    <property type="entry name" value="P-loop containing nucleoside triphosphate hydrolases"/>
    <property type="match status" value="2"/>
</dbReference>
<dbReference type="PANTHER" id="PTHR45626">
    <property type="entry name" value="TRANSCRIPTION TERMINATION FACTOR 2-RELATED"/>
    <property type="match status" value="1"/>
</dbReference>
<keyword evidence="8" id="KW-1185">Reference proteome</keyword>